<feature type="domain" description="Isochorismatase-like" evidence="2">
    <location>
        <begin position="17"/>
        <end position="168"/>
    </location>
</feature>
<sequence>MTGTSAFKYERLDRNDCALLIIDMQVGLYNSVRDFEQIYFRQNLLAHAYLAKAFELPVVMTTSTEIGPNGPLPAEMIEMFPNAPLIKRPGEINAFDNEEFRNAIAATGKKQVILAGILTDVCTAFAALSLREAGYSVWANIEASGTTNEMVRDASNQRMRDAGVHTVSWFAICGELMRDWRTPPTGMPVFTLFDRFNPAIGMLARGHVSAIQNGSIVQGMEVLPVIDKKVQ</sequence>
<dbReference type="PANTHER" id="PTHR43559:SF3">
    <property type="entry name" value="HYDROLASE YCAC-RELATED"/>
    <property type="match status" value="1"/>
</dbReference>
<keyword evidence="3" id="KW-0378">Hydrolase</keyword>
<proteinExistence type="inferred from homology"/>
<dbReference type="Gene3D" id="3.40.50.850">
    <property type="entry name" value="Isochorismatase-like"/>
    <property type="match status" value="1"/>
</dbReference>
<comment type="similarity">
    <text evidence="1">Belongs to the isochorismatase family.</text>
</comment>
<reference evidence="3" key="1">
    <citation type="journal article" date="2020" name="Stud. Mycol.">
        <title>101 Dothideomycetes genomes: a test case for predicting lifestyles and emergence of pathogens.</title>
        <authorList>
            <person name="Haridas S."/>
            <person name="Albert R."/>
            <person name="Binder M."/>
            <person name="Bloem J."/>
            <person name="Labutti K."/>
            <person name="Salamov A."/>
            <person name="Andreopoulos B."/>
            <person name="Baker S."/>
            <person name="Barry K."/>
            <person name="Bills G."/>
            <person name="Bluhm B."/>
            <person name="Cannon C."/>
            <person name="Castanera R."/>
            <person name="Culley D."/>
            <person name="Daum C."/>
            <person name="Ezra D."/>
            <person name="Gonzalez J."/>
            <person name="Henrissat B."/>
            <person name="Kuo A."/>
            <person name="Liang C."/>
            <person name="Lipzen A."/>
            <person name="Lutzoni F."/>
            <person name="Magnuson J."/>
            <person name="Mondo S."/>
            <person name="Nolan M."/>
            <person name="Ohm R."/>
            <person name="Pangilinan J."/>
            <person name="Park H.-J."/>
            <person name="Ramirez L."/>
            <person name="Alfaro M."/>
            <person name="Sun H."/>
            <person name="Tritt A."/>
            <person name="Yoshinaga Y."/>
            <person name="Zwiers L.-H."/>
            <person name="Turgeon B."/>
            <person name="Goodwin S."/>
            <person name="Spatafora J."/>
            <person name="Crous P."/>
            <person name="Grigoriev I."/>
        </authorList>
    </citation>
    <scope>NUCLEOTIDE SEQUENCE</scope>
    <source>
        <strain evidence="3">CBS 207.26</strain>
    </source>
</reference>
<dbReference type="PANTHER" id="PTHR43559">
    <property type="entry name" value="HYDROLASE YCAC-RELATED"/>
    <property type="match status" value="1"/>
</dbReference>
<dbReference type="AlphaFoldDB" id="A0A6A6DMA4"/>
<dbReference type="Proteomes" id="UP000800200">
    <property type="component" value="Unassembled WGS sequence"/>
</dbReference>
<accession>A0A6A6DMA4</accession>
<evidence type="ECO:0000313" key="3">
    <source>
        <dbReference type="EMBL" id="KAF2180647.1"/>
    </source>
</evidence>
<organism evidence="3 4">
    <name type="scientific">Zopfia rhizophila CBS 207.26</name>
    <dbReference type="NCBI Taxonomy" id="1314779"/>
    <lineage>
        <taxon>Eukaryota</taxon>
        <taxon>Fungi</taxon>
        <taxon>Dikarya</taxon>
        <taxon>Ascomycota</taxon>
        <taxon>Pezizomycotina</taxon>
        <taxon>Dothideomycetes</taxon>
        <taxon>Dothideomycetes incertae sedis</taxon>
        <taxon>Zopfiaceae</taxon>
        <taxon>Zopfia</taxon>
    </lineage>
</organism>
<dbReference type="GO" id="GO:0016787">
    <property type="term" value="F:hydrolase activity"/>
    <property type="evidence" value="ECO:0007669"/>
    <property type="project" value="UniProtKB-KW"/>
</dbReference>
<evidence type="ECO:0000313" key="4">
    <source>
        <dbReference type="Proteomes" id="UP000800200"/>
    </source>
</evidence>
<dbReference type="InterPro" id="IPR036380">
    <property type="entry name" value="Isochorismatase-like_sf"/>
</dbReference>
<dbReference type="SUPFAM" id="SSF52499">
    <property type="entry name" value="Isochorismatase-like hydrolases"/>
    <property type="match status" value="1"/>
</dbReference>
<keyword evidence="4" id="KW-1185">Reference proteome</keyword>
<evidence type="ECO:0000259" key="2">
    <source>
        <dbReference type="Pfam" id="PF00857"/>
    </source>
</evidence>
<dbReference type="EMBL" id="ML994657">
    <property type="protein sequence ID" value="KAF2180647.1"/>
    <property type="molecule type" value="Genomic_DNA"/>
</dbReference>
<evidence type="ECO:0000256" key="1">
    <source>
        <dbReference type="ARBA" id="ARBA00006336"/>
    </source>
</evidence>
<name>A0A6A6DMA4_9PEZI</name>
<dbReference type="InterPro" id="IPR053152">
    <property type="entry name" value="Hydrolase_YcaC-like"/>
</dbReference>
<dbReference type="Pfam" id="PF00857">
    <property type="entry name" value="Isochorismatase"/>
    <property type="match status" value="1"/>
</dbReference>
<dbReference type="InterPro" id="IPR000868">
    <property type="entry name" value="Isochorismatase-like_dom"/>
</dbReference>
<dbReference type="OrthoDB" id="167809at2759"/>
<protein>
    <submittedName>
        <fullName evidence="3">Isochorismatase hydrolase</fullName>
    </submittedName>
</protein>
<gene>
    <name evidence="3" type="ORF">K469DRAFT_672708</name>
</gene>